<keyword evidence="4" id="KW-1185">Reference proteome</keyword>
<dbReference type="CDD" id="cd07814">
    <property type="entry name" value="SRPBCC_CalC_Aha1-like"/>
    <property type="match status" value="1"/>
</dbReference>
<evidence type="ECO:0000256" key="1">
    <source>
        <dbReference type="ARBA" id="ARBA00006817"/>
    </source>
</evidence>
<dbReference type="InterPro" id="IPR023393">
    <property type="entry name" value="START-like_dom_sf"/>
</dbReference>
<evidence type="ECO:0000313" key="4">
    <source>
        <dbReference type="Proteomes" id="UP001141259"/>
    </source>
</evidence>
<dbReference type="Gene3D" id="3.30.530.20">
    <property type="match status" value="2"/>
</dbReference>
<organism evidence="3 4">
    <name type="scientific">Umezawaea endophytica</name>
    <dbReference type="NCBI Taxonomy" id="1654476"/>
    <lineage>
        <taxon>Bacteria</taxon>
        <taxon>Bacillati</taxon>
        <taxon>Actinomycetota</taxon>
        <taxon>Actinomycetes</taxon>
        <taxon>Pseudonocardiales</taxon>
        <taxon>Pseudonocardiaceae</taxon>
        <taxon>Umezawaea</taxon>
    </lineage>
</organism>
<dbReference type="SUPFAM" id="SSF55961">
    <property type="entry name" value="Bet v1-like"/>
    <property type="match status" value="2"/>
</dbReference>
<reference evidence="3" key="1">
    <citation type="submission" date="2022-08" db="EMBL/GenBank/DDBJ databases">
        <authorList>
            <person name="Tistechok S."/>
            <person name="Samborskyy M."/>
            <person name="Roman I."/>
        </authorList>
    </citation>
    <scope>NUCLEOTIDE SEQUENCE</scope>
    <source>
        <strain evidence="3">DSM 103496</strain>
    </source>
</reference>
<evidence type="ECO:0000259" key="2">
    <source>
        <dbReference type="Pfam" id="PF08327"/>
    </source>
</evidence>
<dbReference type="AlphaFoldDB" id="A0A9X3A0Y3"/>
<feature type="domain" description="Activator of Hsp90 ATPase homologue 1/2-like C-terminal" evidence="2">
    <location>
        <begin position="157"/>
        <end position="250"/>
    </location>
</feature>
<dbReference type="Proteomes" id="UP001141259">
    <property type="component" value="Unassembled WGS sequence"/>
</dbReference>
<dbReference type="RefSeq" id="WP_259624526.1">
    <property type="nucleotide sequence ID" value="NZ_JANYMP010000008.1"/>
</dbReference>
<dbReference type="InterPro" id="IPR013538">
    <property type="entry name" value="ASHA1/2-like_C"/>
</dbReference>
<comment type="caution">
    <text evidence="3">The sequence shown here is derived from an EMBL/GenBank/DDBJ whole genome shotgun (WGS) entry which is preliminary data.</text>
</comment>
<protein>
    <submittedName>
        <fullName evidence="3">SRPBCC family protein</fullName>
    </submittedName>
</protein>
<gene>
    <name evidence="3" type="ORF">NZH93_19430</name>
</gene>
<proteinExistence type="inferred from homology"/>
<sequence length="294" mass="32548">MTDPMRMTARVEAPLSDVRAALTDPTALRTWLAEHAEVELPGTFEFWGRYTPEGDAPHQRLLHVDDRTLRFSWLIGGEDTTVEIALAEETADTTTVTLTQSHFPDWEVVMAGTSPLGVLHTFWALSIVNLVDHVEGRDLTPKCDFTSTDLRAELFVDASPEEVYASLVDPVAFSRWFGAKVDIEPHVGGRFAMGGFDLEDNPAKILDLDPGRRVQLAWDGGDGVVDTWELAESNGGTRLTFVQSGFDEPDFGAWAGWLGGVAELRRYHELPDWRPLWLSVEVAGLPEGMLTIGE</sequence>
<comment type="similarity">
    <text evidence="1">Belongs to the AHA1 family.</text>
</comment>
<dbReference type="Pfam" id="PF08327">
    <property type="entry name" value="AHSA1"/>
    <property type="match status" value="2"/>
</dbReference>
<name>A0A9X3A0Y3_9PSEU</name>
<accession>A0A9X3A0Y3</accession>
<dbReference type="EMBL" id="JANYMP010000008">
    <property type="protein sequence ID" value="MCS7479039.1"/>
    <property type="molecule type" value="Genomic_DNA"/>
</dbReference>
<feature type="domain" description="Activator of Hsp90 ATPase homologue 1/2-like C-terminal" evidence="2">
    <location>
        <begin position="13"/>
        <end position="106"/>
    </location>
</feature>
<evidence type="ECO:0000313" key="3">
    <source>
        <dbReference type="EMBL" id="MCS7479039.1"/>
    </source>
</evidence>